<dbReference type="Proteomes" id="UP000077164">
    <property type="component" value="Unassembled WGS sequence"/>
</dbReference>
<dbReference type="Gene3D" id="2.115.10.20">
    <property type="entry name" value="Glycosyl hydrolase domain, family 43"/>
    <property type="match status" value="1"/>
</dbReference>
<dbReference type="PROSITE" id="PS51257">
    <property type="entry name" value="PROKAR_LIPOPROTEIN"/>
    <property type="match status" value="1"/>
</dbReference>
<dbReference type="GO" id="GO:0005987">
    <property type="term" value="P:sucrose catabolic process"/>
    <property type="evidence" value="ECO:0007669"/>
    <property type="project" value="TreeGrafter"/>
</dbReference>
<name>A0A167X921_9FLAO</name>
<sequence length="89" mass="10506">MKFIKKIPSVLVAYGTISLFFSCKKESNKEVFVIDSSEKIALDSSKTYQEPFRPQFHFSPEKKWMNDTNEMVFYKGILHYISKKLFPEN</sequence>
<dbReference type="AlphaFoldDB" id="A0A167X921"/>
<dbReference type="OrthoDB" id="9759709at2"/>
<dbReference type="InterPro" id="IPR023296">
    <property type="entry name" value="Glyco_hydro_beta-prop_sf"/>
</dbReference>
<dbReference type="PANTHER" id="PTHR42800">
    <property type="entry name" value="EXOINULINASE INUD (AFU_ORTHOLOGUE AFUA_5G00480)"/>
    <property type="match status" value="1"/>
</dbReference>
<dbReference type="GO" id="GO:0004575">
    <property type="term" value="F:sucrose alpha-glucosidase activity"/>
    <property type="evidence" value="ECO:0007669"/>
    <property type="project" value="TreeGrafter"/>
</dbReference>
<dbReference type="RefSeq" id="WP_066080415.1">
    <property type="nucleotide sequence ID" value="NZ_FRDK01000003.1"/>
</dbReference>
<protein>
    <submittedName>
        <fullName evidence="1">Uncharacterized protein</fullName>
    </submittedName>
</protein>
<evidence type="ECO:0000313" key="2">
    <source>
        <dbReference type="Proteomes" id="UP000077164"/>
    </source>
</evidence>
<dbReference type="EMBL" id="LVJE01000013">
    <property type="protein sequence ID" value="OAB28127.1"/>
    <property type="molecule type" value="Genomic_DNA"/>
</dbReference>
<accession>A0A167X921</accession>
<dbReference type="GO" id="GO:0005737">
    <property type="term" value="C:cytoplasm"/>
    <property type="evidence" value="ECO:0007669"/>
    <property type="project" value="TreeGrafter"/>
</dbReference>
<comment type="caution">
    <text evidence="1">The sequence shown here is derived from an EMBL/GenBank/DDBJ whole genome shotgun (WGS) entry which is preliminary data.</text>
</comment>
<keyword evidence="2" id="KW-1185">Reference proteome</keyword>
<organism evidence="1 2">
    <name type="scientific">Flavobacterium fryxellicola</name>
    <dbReference type="NCBI Taxonomy" id="249352"/>
    <lineage>
        <taxon>Bacteria</taxon>
        <taxon>Pseudomonadati</taxon>
        <taxon>Bacteroidota</taxon>
        <taxon>Flavobacteriia</taxon>
        <taxon>Flavobacteriales</taxon>
        <taxon>Flavobacteriaceae</taxon>
        <taxon>Flavobacterium</taxon>
    </lineage>
</organism>
<proteinExistence type="predicted"/>
<dbReference type="STRING" id="249352.SAMN05444395_10330"/>
<dbReference type="PANTHER" id="PTHR42800:SF1">
    <property type="entry name" value="EXOINULINASE INUD (AFU_ORTHOLOGUE AFUA_5G00480)"/>
    <property type="match status" value="1"/>
</dbReference>
<dbReference type="SUPFAM" id="SSF75005">
    <property type="entry name" value="Arabinanase/levansucrase/invertase"/>
    <property type="match status" value="1"/>
</dbReference>
<reference evidence="1 2" key="1">
    <citation type="submission" date="2016-03" db="EMBL/GenBank/DDBJ databases">
        <title>Draft genome sequence of Flavobacterium fryxellicola DSM 16209.</title>
        <authorList>
            <person name="Shin S.-K."/>
            <person name="Yi H."/>
        </authorList>
    </citation>
    <scope>NUCLEOTIDE SEQUENCE [LARGE SCALE GENOMIC DNA]</scope>
    <source>
        <strain evidence="1 2">DSM 16209</strain>
    </source>
</reference>
<evidence type="ECO:0000313" key="1">
    <source>
        <dbReference type="EMBL" id="OAB28127.1"/>
    </source>
</evidence>
<gene>
    <name evidence="1" type="ORF">FBFR_09805</name>
</gene>